<comment type="caution">
    <text evidence="2">The sequence shown here is derived from an EMBL/GenBank/DDBJ whole genome shotgun (WGS) entry which is preliminary data.</text>
</comment>
<dbReference type="Pfam" id="PF01494">
    <property type="entry name" value="FAD_binding_3"/>
    <property type="match status" value="1"/>
</dbReference>
<dbReference type="PANTHER" id="PTHR46865">
    <property type="entry name" value="OXIDOREDUCTASE-RELATED"/>
    <property type="match status" value="1"/>
</dbReference>
<dbReference type="InterPro" id="IPR036188">
    <property type="entry name" value="FAD/NAD-bd_sf"/>
</dbReference>
<keyword evidence="3" id="KW-1185">Reference proteome</keyword>
<dbReference type="OrthoDB" id="4293235at2"/>
<protein>
    <submittedName>
        <fullName evidence="2">2-polyprenyl-6-methoxyphenol hydroxylase-like FAD-dependent oxidoreductase</fullName>
    </submittedName>
</protein>
<sequence length="399" mass="43426">MTRHALISGASVAGPAVAHELAAHGWRTTVVERAPQLRDEGQNVDVRGAAREVVRRMGIDDAVREAGTGEVGLRFVDDSGGVVAEFPVNEGDADGPTAELEILRGEMSRILHDRTRDRTEYRFGEQITGLTDHGDHVTATLDSGEVIDADVVVVAEGTRSRTREMVLPGAEITELGMHLAYLTLPRTADDDRWWRWHSAARCRSVSIRPDNRGTTRAFLAFLSDVRGLDRLDRDDQVMILRRTFADAGWQAPRVLDALDDAPMYFDSVAQVRLPRWSNGGTVLLGDAAWSSGPFGTGTGMALIGAHVLAGELATRDDPRAALARYEELMRPWVTKAQGIRPSMLRVMNPRTRAGRSVQRTALGVVGSLYRRVGGPPAGLVRTPLDTIELPDYPVAASAG</sequence>
<evidence type="ECO:0000313" key="2">
    <source>
        <dbReference type="EMBL" id="TCK25404.1"/>
    </source>
</evidence>
<gene>
    <name evidence="2" type="ORF">EV378_1211</name>
</gene>
<organism evidence="2 3">
    <name type="scientific">Pseudonocardia endophytica</name>
    <dbReference type="NCBI Taxonomy" id="401976"/>
    <lineage>
        <taxon>Bacteria</taxon>
        <taxon>Bacillati</taxon>
        <taxon>Actinomycetota</taxon>
        <taxon>Actinomycetes</taxon>
        <taxon>Pseudonocardiales</taxon>
        <taxon>Pseudonocardiaceae</taxon>
        <taxon>Pseudonocardia</taxon>
    </lineage>
</organism>
<dbReference type="Gene3D" id="3.30.9.10">
    <property type="entry name" value="D-Amino Acid Oxidase, subunit A, domain 2"/>
    <property type="match status" value="1"/>
</dbReference>
<dbReference type="GO" id="GO:0071949">
    <property type="term" value="F:FAD binding"/>
    <property type="evidence" value="ECO:0007669"/>
    <property type="project" value="InterPro"/>
</dbReference>
<dbReference type="EMBL" id="SMFZ01000001">
    <property type="protein sequence ID" value="TCK25404.1"/>
    <property type="molecule type" value="Genomic_DNA"/>
</dbReference>
<evidence type="ECO:0000313" key="3">
    <source>
        <dbReference type="Proteomes" id="UP000295560"/>
    </source>
</evidence>
<accession>A0A4R1HRZ9</accession>
<proteinExistence type="predicted"/>
<dbReference type="InterPro" id="IPR051704">
    <property type="entry name" value="FAD_aromatic-hydroxylase"/>
</dbReference>
<dbReference type="InterPro" id="IPR002938">
    <property type="entry name" value="FAD-bd"/>
</dbReference>
<dbReference type="Proteomes" id="UP000295560">
    <property type="component" value="Unassembled WGS sequence"/>
</dbReference>
<dbReference type="SUPFAM" id="SSF51905">
    <property type="entry name" value="FAD/NAD(P)-binding domain"/>
    <property type="match status" value="1"/>
</dbReference>
<reference evidence="2 3" key="1">
    <citation type="submission" date="2019-03" db="EMBL/GenBank/DDBJ databases">
        <title>Sequencing the genomes of 1000 actinobacteria strains.</title>
        <authorList>
            <person name="Klenk H.-P."/>
        </authorList>
    </citation>
    <scope>NUCLEOTIDE SEQUENCE [LARGE SCALE GENOMIC DNA]</scope>
    <source>
        <strain evidence="2 3">DSM 44969</strain>
    </source>
</reference>
<dbReference type="Gene3D" id="3.50.50.60">
    <property type="entry name" value="FAD/NAD(P)-binding domain"/>
    <property type="match status" value="1"/>
</dbReference>
<name>A0A4R1HRZ9_PSEEN</name>
<evidence type="ECO:0000259" key="1">
    <source>
        <dbReference type="Pfam" id="PF01494"/>
    </source>
</evidence>
<feature type="domain" description="FAD-binding" evidence="1">
    <location>
        <begin position="5"/>
        <end position="330"/>
    </location>
</feature>
<dbReference type="PANTHER" id="PTHR46865:SF2">
    <property type="entry name" value="MONOOXYGENASE"/>
    <property type="match status" value="1"/>
</dbReference>
<dbReference type="RefSeq" id="WP_132421714.1">
    <property type="nucleotide sequence ID" value="NZ_SMFZ01000001.1"/>
</dbReference>
<dbReference type="AlphaFoldDB" id="A0A4R1HRZ9"/>
<dbReference type="PRINTS" id="PR00420">
    <property type="entry name" value="RNGMNOXGNASE"/>
</dbReference>